<evidence type="ECO:0000313" key="1">
    <source>
        <dbReference type="EMBL" id="KAL0164763.1"/>
    </source>
</evidence>
<reference evidence="1 2" key="1">
    <citation type="submission" date="2024-05" db="EMBL/GenBank/DDBJ databases">
        <title>Genome sequencing and assembly of Indian major carp, Cirrhinus mrigala (Hamilton, 1822).</title>
        <authorList>
            <person name="Mohindra V."/>
            <person name="Chowdhury L.M."/>
            <person name="Lal K."/>
            <person name="Jena J.K."/>
        </authorList>
    </citation>
    <scope>NUCLEOTIDE SEQUENCE [LARGE SCALE GENOMIC DNA]</scope>
    <source>
        <strain evidence="1">CM1030</strain>
        <tissue evidence="1">Blood</tissue>
    </source>
</reference>
<name>A0ABD0NWB5_CIRMR</name>
<dbReference type="PANTHER" id="PTHR21356:SF1">
    <property type="entry name" value="ARMADILLO REPEAT-CONTAINING PROTEIN 2"/>
    <property type="match status" value="1"/>
</dbReference>
<comment type="caution">
    <text evidence="1">The sequence shown here is derived from an EMBL/GenBank/DDBJ whole genome shotgun (WGS) entry which is preliminary data.</text>
</comment>
<protein>
    <submittedName>
        <fullName evidence="1">Uncharacterized protein</fullName>
    </submittedName>
</protein>
<dbReference type="InterPro" id="IPR038905">
    <property type="entry name" value="ARMC2"/>
</dbReference>
<feature type="non-terminal residue" evidence="1">
    <location>
        <position position="56"/>
    </location>
</feature>
<sequence>DDVSDEIVGELCNACNDLHDALADRGMLGRQFKKRSTILRTLFRLIDVGSDRLNLT</sequence>
<dbReference type="AlphaFoldDB" id="A0ABD0NWB5"/>
<proteinExistence type="predicted"/>
<keyword evidence="2" id="KW-1185">Reference proteome</keyword>
<gene>
    <name evidence="1" type="ORF">M9458_040516</name>
</gene>
<dbReference type="PANTHER" id="PTHR21356">
    <property type="entry name" value="ARMADILLO REPEAT CONTAINING 2"/>
    <property type="match status" value="1"/>
</dbReference>
<dbReference type="EMBL" id="JAMKFB020000020">
    <property type="protein sequence ID" value="KAL0164763.1"/>
    <property type="molecule type" value="Genomic_DNA"/>
</dbReference>
<accession>A0ABD0NWB5</accession>
<organism evidence="1 2">
    <name type="scientific">Cirrhinus mrigala</name>
    <name type="common">Mrigala</name>
    <dbReference type="NCBI Taxonomy" id="683832"/>
    <lineage>
        <taxon>Eukaryota</taxon>
        <taxon>Metazoa</taxon>
        <taxon>Chordata</taxon>
        <taxon>Craniata</taxon>
        <taxon>Vertebrata</taxon>
        <taxon>Euteleostomi</taxon>
        <taxon>Actinopterygii</taxon>
        <taxon>Neopterygii</taxon>
        <taxon>Teleostei</taxon>
        <taxon>Ostariophysi</taxon>
        <taxon>Cypriniformes</taxon>
        <taxon>Cyprinidae</taxon>
        <taxon>Labeoninae</taxon>
        <taxon>Labeonini</taxon>
        <taxon>Cirrhinus</taxon>
    </lineage>
</organism>
<evidence type="ECO:0000313" key="2">
    <source>
        <dbReference type="Proteomes" id="UP001529510"/>
    </source>
</evidence>
<feature type="non-terminal residue" evidence="1">
    <location>
        <position position="1"/>
    </location>
</feature>
<dbReference type="Proteomes" id="UP001529510">
    <property type="component" value="Unassembled WGS sequence"/>
</dbReference>